<dbReference type="EMBL" id="CACQ02005149">
    <property type="protein sequence ID" value="CCF42113.1"/>
    <property type="molecule type" value="Genomic_DNA"/>
</dbReference>
<evidence type="ECO:0000256" key="2">
    <source>
        <dbReference type="SAM" id="Phobius"/>
    </source>
</evidence>
<accession>H1VPF8</accession>
<evidence type="ECO:0000313" key="4">
    <source>
        <dbReference type="Proteomes" id="UP000007174"/>
    </source>
</evidence>
<keyword evidence="2" id="KW-0812">Transmembrane</keyword>
<feature type="compositionally biased region" description="Low complexity" evidence="1">
    <location>
        <begin position="123"/>
        <end position="138"/>
    </location>
</feature>
<gene>
    <name evidence="3" type="ORF">CH063_12195</name>
</gene>
<dbReference type="HOGENOM" id="CLU_1758679_0_0_1"/>
<name>H1VPF8_COLHI</name>
<keyword evidence="2" id="KW-1133">Transmembrane helix</keyword>
<feature type="transmembrane region" description="Helical" evidence="2">
    <location>
        <begin position="72"/>
        <end position="94"/>
    </location>
</feature>
<feature type="compositionally biased region" description="Basic and acidic residues" evidence="1">
    <location>
        <begin position="139"/>
        <end position="148"/>
    </location>
</feature>
<keyword evidence="2" id="KW-0472">Membrane</keyword>
<sequence>MLLQLQLRPSDALLGLATLSLTEEVTSSSVSAMSSSSPLYFAAALRPFFEEFPWILVEASTSSSYSAFSTTAAILVFVRAFVALCAGFLTLLAAGGRPLAFFAGGIFCSSDVRPLLAFAPRPESSSESESANASNLDARAARDIRAGR</sequence>
<feature type="region of interest" description="Disordered" evidence="1">
    <location>
        <begin position="122"/>
        <end position="148"/>
    </location>
</feature>
<evidence type="ECO:0000256" key="1">
    <source>
        <dbReference type="SAM" id="MobiDB-lite"/>
    </source>
</evidence>
<organism evidence="3 4">
    <name type="scientific">Colletotrichum higginsianum (strain IMI 349063)</name>
    <name type="common">Crucifer anthracnose fungus</name>
    <dbReference type="NCBI Taxonomy" id="759273"/>
    <lineage>
        <taxon>Eukaryota</taxon>
        <taxon>Fungi</taxon>
        <taxon>Dikarya</taxon>
        <taxon>Ascomycota</taxon>
        <taxon>Pezizomycotina</taxon>
        <taxon>Sordariomycetes</taxon>
        <taxon>Hypocreomycetidae</taxon>
        <taxon>Glomerellales</taxon>
        <taxon>Glomerellaceae</taxon>
        <taxon>Colletotrichum</taxon>
        <taxon>Colletotrichum destructivum species complex</taxon>
    </lineage>
</organism>
<reference evidence="4" key="1">
    <citation type="journal article" date="2012" name="Nat. Genet.">
        <title>Lifestyle transitions in plant pathogenic Colletotrichum fungi deciphered by genome and transcriptome analyses.</title>
        <authorList>
            <person name="O'Connell R.J."/>
            <person name="Thon M.R."/>
            <person name="Hacquard S."/>
            <person name="Amyotte S.G."/>
            <person name="Kleemann J."/>
            <person name="Torres M.F."/>
            <person name="Damm U."/>
            <person name="Buiate E.A."/>
            <person name="Epstein L."/>
            <person name="Alkan N."/>
            <person name="Altmueller J."/>
            <person name="Alvarado-Balderrama L."/>
            <person name="Bauser C.A."/>
            <person name="Becker C."/>
            <person name="Birren B.W."/>
            <person name="Chen Z."/>
            <person name="Choi J."/>
            <person name="Crouch J.A."/>
            <person name="Duvick J.P."/>
            <person name="Farman M.A."/>
            <person name="Gan P."/>
            <person name="Heiman D."/>
            <person name="Henrissat B."/>
            <person name="Howard R.J."/>
            <person name="Kabbage M."/>
            <person name="Koch C."/>
            <person name="Kracher B."/>
            <person name="Kubo Y."/>
            <person name="Law A.D."/>
            <person name="Lebrun M.-H."/>
            <person name="Lee Y.-H."/>
            <person name="Miyara I."/>
            <person name="Moore N."/>
            <person name="Neumann U."/>
            <person name="Nordstroem K."/>
            <person name="Panaccione D.G."/>
            <person name="Panstruga R."/>
            <person name="Place M."/>
            <person name="Proctor R.H."/>
            <person name="Prusky D."/>
            <person name="Rech G."/>
            <person name="Reinhardt R."/>
            <person name="Rollins J.A."/>
            <person name="Rounsley S."/>
            <person name="Schardl C.L."/>
            <person name="Schwartz D.C."/>
            <person name="Shenoy N."/>
            <person name="Shirasu K."/>
            <person name="Sikhakolli U.R."/>
            <person name="Stueber K."/>
            <person name="Sukno S.A."/>
            <person name="Sweigard J.A."/>
            <person name="Takano Y."/>
            <person name="Takahara H."/>
            <person name="Trail F."/>
            <person name="van der Does H.C."/>
            <person name="Voll L.M."/>
            <person name="Will I."/>
            <person name="Young S."/>
            <person name="Zeng Q."/>
            <person name="Zhang J."/>
            <person name="Zhou S."/>
            <person name="Dickman M.B."/>
            <person name="Schulze-Lefert P."/>
            <person name="Ver Loren van Themaat E."/>
            <person name="Ma L.-J."/>
            <person name="Vaillancourt L.J."/>
        </authorList>
    </citation>
    <scope>NUCLEOTIDE SEQUENCE [LARGE SCALE GENOMIC DNA]</scope>
    <source>
        <strain evidence="4">IMI 349063</strain>
    </source>
</reference>
<dbReference type="AlphaFoldDB" id="H1VPF8"/>
<evidence type="ECO:0000313" key="3">
    <source>
        <dbReference type="EMBL" id="CCF42113.1"/>
    </source>
</evidence>
<protein>
    <submittedName>
        <fullName evidence="3">Uncharacterized protein</fullName>
    </submittedName>
</protein>
<dbReference type="Proteomes" id="UP000007174">
    <property type="component" value="Unassembled WGS sequence"/>
</dbReference>
<proteinExistence type="predicted"/>